<sequence length="258" mass="29051">MIFESHAHYDDKRFDEDRHQLLAQLPKEGIQYVLNVAADIPSAHVTVDLAKQYDYIYGAVGVHPHDVKDMKEEDLEVIKNLAAYDKIVAIGEIGLDYYYDFSPKEAQRLWFRKQVELAKEINLPVIIHSRDAAQDTFDILDETDAKMVGGVIHCYSGSLPMARAYVENGFYIGIGGVITFKNAAKLKEVVKHIAIDHLLIETDSPYMAPVPHRGKRNDSRNLKYIAEEIGKIKGLTALEVIQCTNVNACKLFGMQSSV</sequence>
<name>A0A8J8SJI2_9FIRM</name>
<dbReference type="NCBIfam" id="TIGR00010">
    <property type="entry name" value="YchF/TatD family DNA exonuclease"/>
    <property type="match status" value="1"/>
</dbReference>
<feature type="binding site" evidence="3">
    <location>
        <position position="128"/>
    </location>
    <ligand>
        <name>a divalent metal cation</name>
        <dbReference type="ChEBI" id="CHEBI:60240"/>
        <label>2</label>
    </ligand>
</feature>
<dbReference type="RefSeq" id="WP_212698670.1">
    <property type="nucleotide sequence ID" value="NZ_CP058649.1"/>
</dbReference>
<dbReference type="InterPro" id="IPR032466">
    <property type="entry name" value="Metal_Hydrolase"/>
</dbReference>
<evidence type="ECO:0000256" key="2">
    <source>
        <dbReference type="ARBA" id="ARBA00022801"/>
    </source>
</evidence>
<feature type="binding site" evidence="3">
    <location>
        <position position="6"/>
    </location>
    <ligand>
        <name>a divalent metal cation</name>
        <dbReference type="ChEBI" id="CHEBI:60240"/>
        <label>1</label>
    </ligand>
</feature>
<organism evidence="4 5">
    <name type="scientific">Vallitalea pronyensis</name>
    <dbReference type="NCBI Taxonomy" id="1348613"/>
    <lineage>
        <taxon>Bacteria</taxon>
        <taxon>Bacillati</taxon>
        <taxon>Bacillota</taxon>
        <taxon>Clostridia</taxon>
        <taxon>Lachnospirales</taxon>
        <taxon>Vallitaleaceae</taxon>
        <taxon>Vallitalea</taxon>
    </lineage>
</organism>
<dbReference type="PANTHER" id="PTHR46124:SF2">
    <property type="entry name" value="D-AMINOACYL-TRNA DEACYLASE"/>
    <property type="match status" value="1"/>
</dbReference>
<feature type="binding site" evidence="3">
    <location>
        <position position="203"/>
    </location>
    <ligand>
        <name>a divalent metal cation</name>
        <dbReference type="ChEBI" id="CHEBI:60240"/>
        <label>1</label>
    </ligand>
</feature>
<reference evidence="4" key="1">
    <citation type="submission" date="2020-07" db="EMBL/GenBank/DDBJ databases">
        <title>Vallitalea pronyensis genome.</title>
        <authorList>
            <person name="Postec A."/>
        </authorList>
    </citation>
    <scope>NUCLEOTIDE SEQUENCE</scope>
    <source>
        <strain evidence="4">FatNI3</strain>
    </source>
</reference>
<dbReference type="InterPro" id="IPR001130">
    <property type="entry name" value="TatD-like"/>
</dbReference>
<dbReference type="CDD" id="cd01310">
    <property type="entry name" value="TatD_DNAse"/>
    <property type="match status" value="1"/>
</dbReference>
<accession>A0A8J8SJI2</accession>
<protein>
    <submittedName>
        <fullName evidence="4">TatD family hydrolase</fullName>
    </submittedName>
</protein>
<dbReference type="InterPro" id="IPR015991">
    <property type="entry name" value="TatD/YcfH-like"/>
</dbReference>
<dbReference type="AlphaFoldDB" id="A0A8J8SJI2"/>
<dbReference type="SUPFAM" id="SSF51556">
    <property type="entry name" value="Metallo-dependent hydrolases"/>
    <property type="match status" value="1"/>
</dbReference>
<dbReference type="GO" id="GO:0046872">
    <property type="term" value="F:metal ion binding"/>
    <property type="evidence" value="ECO:0007669"/>
    <property type="project" value="UniProtKB-KW"/>
</dbReference>
<dbReference type="KEGG" id="vpy:HZI73_01320"/>
<dbReference type="GO" id="GO:0016788">
    <property type="term" value="F:hydrolase activity, acting on ester bonds"/>
    <property type="evidence" value="ECO:0007669"/>
    <property type="project" value="InterPro"/>
</dbReference>
<dbReference type="EMBL" id="CP058649">
    <property type="protein sequence ID" value="QUI25559.1"/>
    <property type="molecule type" value="Genomic_DNA"/>
</dbReference>
<evidence type="ECO:0000313" key="4">
    <source>
        <dbReference type="EMBL" id="QUI25559.1"/>
    </source>
</evidence>
<keyword evidence="1 3" id="KW-0479">Metal-binding</keyword>
<keyword evidence="5" id="KW-1185">Reference proteome</keyword>
<evidence type="ECO:0000256" key="3">
    <source>
        <dbReference type="PIRSR" id="PIRSR005902-1"/>
    </source>
</evidence>
<dbReference type="GO" id="GO:0004536">
    <property type="term" value="F:DNA nuclease activity"/>
    <property type="evidence" value="ECO:0007669"/>
    <property type="project" value="InterPro"/>
</dbReference>
<evidence type="ECO:0000256" key="1">
    <source>
        <dbReference type="ARBA" id="ARBA00022723"/>
    </source>
</evidence>
<dbReference type="Pfam" id="PF01026">
    <property type="entry name" value="TatD_DNase"/>
    <property type="match status" value="1"/>
</dbReference>
<dbReference type="FunFam" id="3.20.20.140:FF:000005">
    <property type="entry name" value="TatD family hydrolase"/>
    <property type="match status" value="1"/>
</dbReference>
<dbReference type="PANTHER" id="PTHR46124">
    <property type="entry name" value="D-AMINOACYL-TRNA DEACYLASE"/>
    <property type="match status" value="1"/>
</dbReference>
<gene>
    <name evidence="4" type="ORF">HZI73_01320</name>
</gene>
<feature type="binding site" evidence="3">
    <location>
        <position position="92"/>
    </location>
    <ligand>
        <name>a divalent metal cation</name>
        <dbReference type="ChEBI" id="CHEBI:60240"/>
        <label>1</label>
    </ligand>
</feature>
<dbReference type="PIRSF" id="PIRSF005902">
    <property type="entry name" value="DNase_TatD"/>
    <property type="match status" value="1"/>
</dbReference>
<proteinExistence type="predicted"/>
<feature type="binding site" evidence="3">
    <location>
        <position position="153"/>
    </location>
    <ligand>
        <name>a divalent metal cation</name>
        <dbReference type="ChEBI" id="CHEBI:60240"/>
        <label>2</label>
    </ligand>
</feature>
<dbReference type="Proteomes" id="UP000683246">
    <property type="component" value="Chromosome"/>
</dbReference>
<dbReference type="Gene3D" id="3.20.20.140">
    <property type="entry name" value="Metal-dependent hydrolases"/>
    <property type="match status" value="1"/>
</dbReference>
<feature type="binding site" evidence="3">
    <location>
        <position position="8"/>
    </location>
    <ligand>
        <name>a divalent metal cation</name>
        <dbReference type="ChEBI" id="CHEBI:60240"/>
        <label>1</label>
    </ligand>
</feature>
<evidence type="ECO:0000313" key="5">
    <source>
        <dbReference type="Proteomes" id="UP000683246"/>
    </source>
</evidence>
<keyword evidence="2 4" id="KW-0378">Hydrolase</keyword>